<name>A0A100I4E5_ASPNG</name>
<sequence length="1170" mass="130609">MGLMDKDPTPPMSTQYSPHDLAFSPTRHARELFAVEGLGKFSAPRLYPSDDHVRRLVTFWWLEPGTSGGDSRWCFCAGSFTSVSPVSKLSFPAAPGGPPKGKTIENHSSSDMLVPIYAVSSWASIISLKAAMWLDPVRDVYEAFTIYTFFQLLINFLGGERALIIMTHGRPPIQHAWPLNHILPKVDISDPQTFLAVKRGILQYTWLKPILAIISIVMKATDTYQEGYLGLTSGYLWTGIVYNVSVTISLYSLAMFWVCLHNDLAPFRPVPKFLCVKLIIFASYWQGFFLSILQWLGALSNGVAGYTPDNLAAAIQDSLICFEMPFFAITHWYAFSWHDYADSTISAARLPVKFALRDSFGIRDLIEDTKMTLRGENYEYRLFDSGDHIIPHVESNSRVRRVMHGMRYERGGKAKYWIPKPGEVNSRTPLLSGSEGSSRDRRSSMLSRFRSNSDIEEMGLDDEDERLFANARTLEFGDWNYPVITANEVPEDQRQIHHRSSPNLQNPGAVKRTRKHRKSRINNGGGTPRSEGSSHSSRREPPNGRQTVRQETSSSISHSSQRSQLVDLVVEDHKAEEAERVHTQKAFGSTWLEPDQRHFQRPSGEPVDERPSYLENSADGTMENTRAASPTDRAGDDDEPTTRPNWAYGGLEEENCFIDLPRASPARAFAACLFFRSPPSPPSLATGRWSITADALAAMMQAIEQAGSIFTGWISSCLFCLSGRGDDESFHHQQAMKQKGVEREMKVCHTQPHLVPPMNLTGYDDLPSPSPQPRVSSLQSWVVEGRTRASRASNRASMSLKRKSTAPVRISGPSEFRRVSMFLTELDEYRPLELSFNTPGNRLPDLPKFEDFPLEHDRKQVISRPPRALSSTEMGRISQPRTHRPSSSFQLARKPVGSGSRRSSLPTQEQLQLLEKNPPVTSPLIPHFSQRSSAVTGLTAGAVPSTTPRLDLSGGSTSLARNELHRDTHKAPTSMLPRTPTKPSLQDRPLPSIPTEEDSPSSGSTYHPPTTPSESRPPTTPTENPNRTPTRSGRVTQWLFQTPNKPNFLFSNPIKTNDKGPFRIRSRTLSGSTLASTITNLTGGHKATPSLASGTTVAPTMQASSTESRNFDLPLGSPFSPKQTFPTVTEEHTYPTIYEGEQPQHQEPEVYDEMLTQYYEYRHSAVGVAF</sequence>
<feature type="region of interest" description="Disordered" evidence="5">
    <location>
        <begin position="940"/>
        <end position="1033"/>
    </location>
</feature>
<comment type="subcellular location">
    <subcellularLocation>
        <location evidence="1">Membrane</location>
        <topology evidence="1">Multi-pass membrane protein</topology>
    </subcellularLocation>
</comment>
<dbReference type="SMART" id="SM01417">
    <property type="entry name" value="Solute_trans_a"/>
    <property type="match status" value="1"/>
</dbReference>
<dbReference type="VEuPathDB" id="FungiDB:ASPNIDRAFT2_1165058"/>
<dbReference type="PANTHER" id="PTHR23423">
    <property type="entry name" value="ORGANIC SOLUTE TRANSPORTER-RELATED"/>
    <property type="match status" value="1"/>
</dbReference>
<evidence type="ECO:0000256" key="3">
    <source>
        <dbReference type="ARBA" id="ARBA00022989"/>
    </source>
</evidence>
<organism evidence="7 8">
    <name type="scientific">Aspergillus niger</name>
    <dbReference type="NCBI Taxonomy" id="5061"/>
    <lineage>
        <taxon>Eukaryota</taxon>
        <taxon>Fungi</taxon>
        <taxon>Dikarya</taxon>
        <taxon>Ascomycota</taxon>
        <taxon>Pezizomycotina</taxon>
        <taxon>Eurotiomycetes</taxon>
        <taxon>Eurotiomycetidae</taxon>
        <taxon>Eurotiales</taxon>
        <taxon>Aspergillaceae</taxon>
        <taxon>Aspergillus</taxon>
        <taxon>Aspergillus subgen. Circumdati</taxon>
    </lineage>
</organism>
<keyword evidence="3 6" id="KW-1133">Transmembrane helix</keyword>
<keyword evidence="2 6" id="KW-0812">Transmembrane</keyword>
<dbReference type="EMBL" id="BCMY01000001">
    <property type="protein sequence ID" value="GAQ34519.1"/>
    <property type="molecule type" value="Genomic_DNA"/>
</dbReference>
<feature type="compositionally biased region" description="Low complexity" evidence="5">
    <location>
        <begin position="1012"/>
        <end position="1030"/>
    </location>
</feature>
<keyword evidence="4 6" id="KW-0472">Membrane</keyword>
<evidence type="ECO:0000313" key="7">
    <source>
        <dbReference type="EMBL" id="GAQ34519.1"/>
    </source>
</evidence>
<feature type="transmembrane region" description="Helical" evidence="6">
    <location>
        <begin position="273"/>
        <end position="296"/>
    </location>
</feature>
<evidence type="ECO:0000313" key="8">
    <source>
        <dbReference type="Proteomes" id="UP000068243"/>
    </source>
</evidence>
<comment type="caution">
    <text evidence="7">The sequence shown here is derived from an EMBL/GenBank/DDBJ whole genome shotgun (WGS) entry which is preliminary data.</text>
</comment>
<evidence type="ECO:0008006" key="9">
    <source>
        <dbReference type="Google" id="ProtNLM"/>
    </source>
</evidence>
<dbReference type="Proteomes" id="UP000068243">
    <property type="component" value="Unassembled WGS sequence"/>
</dbReference>
<dbReference type="InterPro" id="IPR005178">
    <property type="entry name" value="Ostalpha/TMEM184C"/>
</dbReference>
<accession>A0A100I4E5</accession>
<feature type="compositionally biased region" description="Basic residues" evidence="5">
    <location>
        <begin position="511"/>
        <end position="520"/>
    </location>
</feature>
<reference evidence="8" key="1">
    <citation type="journal article" date="2016" name="Genome Announc.">
        <title>Draft genome sequence of Aspergillus niger strain An76.</title>
        <authorList>
            <person name="Gong W."/>
            <person name="Cheng Z."/>
            <person name="Zhang H."/>
            <person name="Liu L."/>
            <person name="Gao P."/>
            <person name="Wang L."/>
        </authorList>
    </citation>
    <scope>NUCLEOTIDE SEQUENCE [LARGE SCALE GENOMIC DNA]</scope>
    <source>
        <strain evidence="8">An76</strain>
    </source>
</reference>
<feature type="region of interest" description="Disordered" evidence="5">
    <location>
        <begin position="1"/>
        <end position="20"/>
    </location>
</feature>
<dbReference type="PaxDb" id="5061-CADANGAP00002031"/>
<feature type="transmembrane region" description="Helical" evidence="6">
    <location>
        <begin position="240"/>
        <end position="261"/>
    </location>
</feature>
<dbReference type="VEuPathDB" id="FungiDB:ASPNIDRAFT2_1184849"/>
<evidence type="ECO:0000256" key="4">
    <source>
        <dbReference type="ARBA" id="ARBA00023136"/>
    </source>
</evidence>
<feature type="region of interest" description="Disordered" evidence="5">
    <location>
        <begin position="427"/>
        <end position="450"/>
    </location>
</feature>
<dbReference type="GO" id="GO:0016020">
    <property type="term" value="C:membrane"/>
    <property type="evidence" value="ECO:0007669"/>
    <property type="project" value="UniProtKB-SubCell"/>
</dbReference>
<evidence type="ECO:0000256" key="1">
    <source>
        <dbReference type="ARBA" id="ARBA00004141"/>
    </source>
</evidence>
<dbReference type="VEuPathDB" id="FungiDB:ATCC64974_57960"/>
<feature type="compositionally biased region" description="Polar residues" evidence="5">
    <location>
        <begin position="614"/>
        <end position="628"/>
    </location>
</feature>
<dbReference type="AlphaFoldDB" id="A0A100I4E5"/>
<proteinExistence type="predicted"/>
<feature type="compositionally biased region" description="Polar residues" evidence="5">
    <location>
        <begin position="944"/>
        <end position="960"/>
    </location>
</feature>
<feature type="compositionally biased region" description="Low complexity" evidence="5">
    <location>
        <begin position="553"/>
        <end position="563"/>
    </location>
</feature>
<evidence type="ECO:0000256" key="2">
    <source>
        <dbReference type="ARBA" id="ARBA00022692"/>
    </source>
</evidence>
<dbReference type="VEuPathDB" id="FungiDB:M747DRAFT_301410"/>
<dbReference type="VEuPathDB" id="FungiDB:An02g05750"/>
<protein>
    <recommendedName>
        <fullName evidence="9">DUF300 domain protein</fullName>
    </recommendedName>
</protein>
<feature type="region of interest" description="Disordered" evidence="5">
    <location>
        <begin position="492"/>
        <end position="564"/>
    </location>
</feature>
<feature type="region of interest" description="Disordered" evidence="5">
    <location>
        <begin position="576"/>
        <end position="647"/>
    </location>
</feature>
<evidence type="ECO:0000256" key="6">
    <source>
        <dbReference type="SAM" id="Phobius"/>
    </source>
</evidence>
<dbReference type="VEuPathDB" id="FungiDB:M747DRAFT_292166"/>
<dbReference type="VEuPathDB" id="FungiDB:An02g05760"/>
<gene>
    <name evidence="7" type="ORF">ABL_00740</name>
</gene>
<feature type="region of interest" description="Disordered" evidence="5">
    <location>
        <begin position="1107"/>
        <end position="1126"/>
    </location>
</feature>
<dbReference type="VEuPathDB" id="FungiDB:ATCC64974_57950"/>
<evidence type="ECO:0000256" key="5">
    <source>
        <dbReference type="SAM" id="MobiDB-lite"/>
    </source>
</evidence>
<feature type="region of interest" description="Disordered" evidence="5">
    <location>
        <begin position="855"/>
        <end position="908"/>
    </location>
</feature>
<dbReference type="Pfam" id="PF03619">
    <property type="entry name" value="Solute_trans_a"/>
    <property type="match status" value="1"/>
</dbReference>
<dbReference type="OrthoDB" id="5348404at2759"/>